<reference evidence="2" key="1">
    <citation type="submission" date="2011-12" db="EMBL/GenBank/DDBJ databases">
        <title>Complete sequence of Clostridium clariflavum DSM 19732.</title>
        <authorList>
            <consortium name="US DOE Joint Genome Institute"/>
            <person name="Lucas S."/>
            <person name="Han J."/>
            <person name="Lapidus A."/>
            <person name="Cheng J.-F."/>
            <person name="Goodwin L."/>
            <person name="Pitluck S."/>
            <person name="Peters L."/>
            <person name="Teshima H."/>
            <person name="Detter J.C."/>
            <person name="Han C."/>
            <person name="Tapia R."/>
            <person name="Land M."/>
            <person name="Hauser L."/>
            <person name="Kyrpides N."/>
            <person name="Ivanova N."/>
            <person name="Pagani I."/>
            <person name="Kitzmiller T."/>
            <person name="Lynd L."/>
            <person name="Izquierdo J."/>
            <person name="Woyke T."/>
        </authorList>
    </citation>
    <scope>NUCLEOTIDE SEQUENCE [LARGE SCALE GENOMIC DNA]</scope>
    <source>
        <strain evidence="2">DSM 19732 / NBRC 101661 / EBR45</strain>
    </source>
</reference>
<evidence type="ECO:0000313" key="1">
    <source>
        <dbReference type="EMBL" id="AEV69121.1"/>
    </source>
</evidence>
<dbReference type="KEGG" id="ccl:Clocl_2551"/>
<sequence>MKSSEDKQRLISKFNEIQEEILKIGWNGIIEKYHPDMNCDNVDAVKTFKLYKSIYENMRKRMIVHC</sequence>
<keyword evidence="2" id="KW-1185">Reference proteome</keyword>
<accession>G8M0P0</accession>
<dbReference type="AlphaFoldDB" id="G8M0P0"/>
<dbReference type="HOGENOM" id="CLU_2823654_0_0_9"/>
<name>G8M0P0_ACECE</name>
<dbReference type="EMBL" id="CP003065">
    <property type="protein sequence ID" value="AEV69121.1"/>
    <property type="molecule type" value="Genomic_DNA"/>
</dbReference>
<dbReference type="RefSeq" id="WP_014255686.1">
    <property type="nucleotide sequence ID" value="NC_016627.1"/>
</dbReference>
<proteinExistence type="predicted"/>
<protein>
    <submittedName>
        <fullName evidence="1">Uncharacterized protein</fullName>
    </submittedName>
</protein>
<dbReference type="Proteomes" id="UP000005435">
    <property type="component" value="Chromosome"/>
</dbReference>
<gene>
    <name evidence="1" type="ordered locus">Clocl_2551</name>
</gene>
<reference evidence="1 2" key="2">
    <citation type="journal article" date="2012" name="Stand. Genomic Sci.">
        <title>Complete Genome Sequence of Clostridium clariflavum DSM 19732.</title>
        <authorList>
            <person name="Izquierdo J.A."/>
            <person name="Goodwin L."/>
            <person name="Davenport K.W."/>
            <person name="Teshima H."/>
            <person name="Bruce D."/>
            <person name="Detter C."/>
            <person name="Tapia R."/>
            <person name="Han S."/>
            <person name="Land M."/>
            <person name="Hauser L."/>
            <person name="Jeffries C.D."/>
            <person name="Han J."/>
            <person name="Pitluck S."/>
            <person name="Nolan M."/>
            <person name="Chen A."/>
            <person name="Huntemann M."/>
            <person name="Mavromatis K."/>
            <person name="Mikhailova N."/>
            <person name="Liolios K."/>
            <person name="Woyke T."/>
            <person name="Lynd L.R."/>
        </authorList>
    </citation>
    <scope>NUCLEOTIDE SEQUENCE [LARGE SCALE GENOMIC DNA]</scope>
    <source>
        <strain evidence="2">DSM 19732 / NBRC 101661 / EBR45</strain>
    </source>
</reference>
<dbReference type="eggNOG" id="ENOG5033ITB">
    <property type="taxonomic scope" value="Bacteria"/>
</dbReference>
<evidence type="ECO:0000313" key="2">
    <source>
        <dbReference type="Proteomes" id="UP000005435"/>
    </source>
</evidence>
<dbReference type="OrthoDB" id="2084923at2"/>
<organism evidence="1 2">
    <name type="scientific">Acetivibrio clariflavus (strain DSM 19732 / NBRC 101661 / EBR45)</name>
    <name type="common">Clostridium clariflavum</name>
    <dbReference type="NCBI Taxonomy" id="720554"/>
    <lineage>
        <taxon>Bacteria</taxon>
        <taxon>Bacillati</taxon>
        <taxon>Bacillota</taxon>
        <taxon>Clostridia</taxon>
        <taxon>Eubacteriales</taxon>
        <taxon>Oscillospiraceae</taxon>
        <taxon>Acetivibrio</taxon>
    </lineage>
</organism>